<feature type="region of interest" description="Disordered" evidence="1">
    <location>
        <begin position="99"/>
        <end position="119"/>
    </location>
</feature>
<reference evidence="2" key="1">
    <citation type="submission" date="2020-05" db="EMBL/GenBank/DDBJ databases">
        <authorList>
            <person name="Chiriac C."/>
            <person name="Salcher M."/>
            <person name="Ghai R."/>
            <person name="Kavagutti S V."/>
        </authorList>
    </citation>
    <scope>NUCLEOTIDE SEQUENCE</scope>
</reference>
<name>A0A6J7WEQ2_9CAUD</name>
<evidence type="ECO:0000313" key="2">
    <source>
        <dbReference type="EMBL" id="CAB5178872.1"/>
    </source>
</evidence>
<proteinExistence type="predicted"/>
<organism evidence="2">
    <name type="scientific">uncultured Caudovirales phage</name>
    <dbReference type="NCBI Taxonomy" id="2100421"/>
    <lineage>
        <taxon>Viruses</taxon>
        <taxon>Duplodnaviria</taxon>
        <taxon>Heunggongvirae</taxon>
        <taxon>Uroviricota</taxon>
        <taxon>Caudoviricetes</taxon>
        <taxon>Peduoviridae</taxon>
        <taxon>Maltschvirus</taxon>
        <taxon>Maltschvirus maltsch</taxon>
    </lineage>
</organism>
<dbReference type="EMBL" id="LR798207">
    <property type="protein sequence ID" value="CAB5178872.1"/>
    <property type="molecule type" value="Genomic_DNA"/>
</dbReference>
<sequence length="119" mass="12428">MLTLNSWIVAGALAVSVATGVVGYRHGKHVAEADAALAADSVRAAYERVQQKAAVALEARLSAGAKVKESVARETQKIITRTVYRNVCVDADGLRQLERARVGGEGDASQPAGEMPGTP</sequence>
<gene>
    <name evidence="2" type="ORF">UFOVP158_46</name>
</gene>
<evidence type="ECO:0000256" key="1">
    <source>
        <dbReference type="SAM" id="MobiDB-lite"/>
    </source>
</evidence>
<accession>A0A6J7WEQ2</accession>
<protein>
    <submittedName>
        <fullName evidence="2">Uncharacterized protein</fullName>
    </submittedName>
</protein>